<reference evidence="4 5" key="1">
    <citation type="submission" date="2016-09" db="EMBL/GenBank/DDBJ databases">
        <title>Alteromonas lipolytica, a new species isolated from sea water.</title>
        <authorList>
            <person name="Wu Y.-H."/>
            <person name="Cheng H."/>
            <person name="Xu X.-W."/>
        </authorList>
    </citation>
    <scope>NUCLEOTIDE SEQUENCE [LARGE SCALE GENOMIC DNA]</scope>
    <source>
        <strain evidence="4 5">JW12</strain>
    </source>
</reference>
<name>A0A1E8FK81_9ALTE</name>
<dbReference type="InterPro" id="IPR036388">
    <property type="entry name" value="WH-like_DNA-bd_sf"/>
</dbReference>
<comment type="caution">
    <text evidence="4">The sequence shown here is derived from an EMBL/GenBank/DDBJ whole genome shotgun (WGS) entry which is preliminary data.</text>
</comment>
<dbReference type="AlphaFoldDB" id="A0A1E8FK81"/>
<dbReference type="Pfam" id="PF03861">
    <property type="entry name" value="ANTAR"/>
    <property type="match status" value="1"/>
</dbReference>
<organism evidence="4 5">
    <name type="scientific">Alteromonas lipolytica</name>
    <dbReference type="NCBI Taxonomy" id="1856405"/>
    <lineage>
        <taxon>Bacteria</taxon>
        <taxon>Pseudomonadati</taxon>
        <taxon>Pseudomonadota</taxon>
        <taxon>Gammaproteobacteria</taxon>
        <taxon>Alteromonadales</taxon>
        <taxon>Alteromonadaceae</taxon>
        <taxon>Alteromonas/Salinimonas group</taxon>
        <taxon>Alteromonas</taxon>
    </lineage>
</organism>
<dbReference type="Pfam" id="PF08376">
    <property type="entry name" value="NIT"/>
    <property type="match status" value="1"/>
</dbReference>
<dbReference type="STRING" id="1856405.BFC17_00280"/>
<dbReference type="GO" id="GO:0003723">
    <property type="term" value="F:RNA binding"/>
    <property type="evidence" value="ECO:0007669"/>
    <property type="project" value="InterPro"/>
</dbReference>
<dbReference type="EMBL" id="MJIC01000001">
    <property type="protein sequence ID" value="OFI36351.1"/>
    <property type="molecule type" value="Genomic_DNA"/>
</dbReference>
<dbReference type="InterPro" id="IPR010910">
    <property type="entry name" value="Nitrate/nitrite_sensing_bac"/>
</dbReference>
<feature type="domain" description="ANTAR" evidence="3">
    <location>
        <begin position="362"/>
        <end position="423"/>
    </location>
</feature>
<evidence type="ECO:0000259" key="2">
    <source>
        <dbReference type="PROSITE" id="PS50906"/>
    </source>
</evidence>
<proteinExistence type="predicted"/>
<evidence type="ECO:0000313" key="4">
    <source>
        <dbReference type="EMBL" id="OFI36351.1"/>
    </source>
</evidence>
<dbReference type="Proteomes" id="UP000176037">
    <property type="component" value="Unassembled WGS sequence"/>
</dbReference>
<keyword evidence="5" id="KW-1185">Reference proteome</keyword>
<evidence type="ECO:0000313" key="5">
    <source>
        <dbReference type="Proteomes" id="UP000176037"/>
    </source>
</evidence>
<dbReference type="InterPro" id="IPR013587">
    <property type="entry name" value="Nitrate/nitrite_sensing"/>
</dbReference>
<dbReference type="InterPro" id="IPR011006">
    <property type="entry name" value="CheY-like_superfamily"/>
</dbReference>
<protein>
    <recommendedName>
        <fullName evidence="6">Nitrate-and nitrite-responsive positive regulator</fullName>
    </recommendedName>
</protein>
<keyword evidence="1" id="KW-0175">Coiled coil</keyword>
<feature type="domain" description="NIT" evidence="2">
    <location>
        <begin position="34"/>
        <end position="289"/>
    </location>
</feature>
<feature type="coiled-coil region" evidence="1">
    <location>
        <begin position="355"/>
        <end position="421"/>
    </location>
</feature>
<sequence length="427" mass="47834">MSKHSDITKRFLLSAKHQEIQALQHLSSNCRTVKAVKDMIHQLQRERGMSNVFLSSQGERFGSPLQSQVAASEQSEQDLRSLLKSLYLGQHDNGQSMRLLSSITFALQGMDHLPDLRNKISDQKLSALESTNAYCRLIAGLLDVVFEAADVASDPKMTRLLVALFNFMQGKEYAGQERAWGAIGFAESHFDQDLGDRISALTESQQHCFETFTNFADDEEQHMWLDQQNSDIAAQIARLRQMIQTLASGGECSAELSEIWYDIATQRIDAMQSIEAHLTDRLTEQASLRIKQAEEELRNHELLIATLNNAPPLADTPITMLYDNTVKGLKGAEVKSEKLPEGSALSAHKSFYDLIRGQAQRIEDMADELNAAKQALNEQKVIDRAKLLLMQQGGLSEQQAYRKLQSSAMEQNIRLAELAQRVVSRVG</sequence>
<dbReference type="InterPro" id="IPR005561">
    <property type="entry name" value="ANTAR"/>
</dbReference>
<dbReference type="PROSITE" id="PS50921">
    <property type="entry name" value="ANTAR"/>
    <property type="match status" value="1"/>
</dbReference>
<dbReference type="PROSITE" id="PS50906">
    <property type="entry name" value="NIT"/>
    <property type="match status" value="1"/>
</dbReference>
<feature type="coiled-coil region" evidence="1">
    <location>
        <begin position="283"/>
        <end position="310"/>
    </location>
</feature>
<accession>A0A1E8FK81</accession>
<dbReference type="OrthoDB" id="9782798at2"/>
<evidence type="ECO:0000256" key="1">
    <source>
        <dbReference type="SAM" id="Coils"/>
    </source>
</evidence>
<dbReference type="Gene3D" id="1.10.10.10">
    <property type="entry name" value="Winged helix-like DNA-binding domain superfamily/Winged helix DNA-binding domain"/>
    <property type="match status" value="1"/>
</dbReference>
<dbReference type="SMART" id="SM01012">
    <property type="entry name" value="ANTAR"/>
    <property type="match status" value="1"/>
</dbReference>
<dbReference type="SUPFAM" id="SSF52172">
    <property type="entry name" value="CheY-like"/>
    <property type="match status" value="1"/>
</dbReference>
<gene>
    <name evidence="4" type="ORF">BFC17_00280</name>
</gene>
<evidence type="ECO:0000259" key="3">
    <source>
        <dbReference type="PROSITE" id="PS50921"/>
    </source>
</evidence>
<evidence type="ECO:0008006" key="6">
    <source>
        <dbReference type="Google" id="ProtNLM"/>
    </source>
</evidence>